<dbReference type="OrthoDB" id="308440at2759"/>
<evidence type="ECO:0000313" key="11">
    <source>
        <dbReference type="EMBL" id="GFP81119.1"/>
    </source>
</evidence>
<comment type="subunit">
    <text evidence="8">Heterodimer of 2 subunits, IMP1A/B and IMP12.</text>
</comment>
<evidence type="ECO:0000256" key="8">
    <source>
        <dbReference type="ARBA" id="ARBA00064368"/>
    </source>
</evidence>
<dbReference type="InterPro" id="IPR052064">
    <property type="entry name" value="Mito_IMP1_subunit"/>
</dbReference>
<evidence type="ECO:0000259" key="10">
    <source>
        <dbReference type="Pfam" id="PF10502"/>
    </source>
</evidence>
<dbReference type="GO" id="GO:0004252">
    <property type="term" value="F:serine-type endopeptidase activity"/>
    <property type="evidence" value="ECO:0007669"/>
    <property type="project" value="InterPro"/>
</dbReference>
<evidence type="ECO:0000313" key="12">
    <source>
        <dbReference type="Proteomes" id="UP000653305"/>
    </source>
</evidence>
<keyword evidence="4" id="KW-0496">Mitochondrion</keyword>
<comment type="similarity">
    <text evidence="6">Belongs to the peptidase S26 family. IMP1 subfamily.</text>
</comment>
<dbReference type="SUPFAM" id="SSF51306">
    <property type="entry name" value="LexA/Signal peptidase"/>
    <property type="match status" value="1"/>
</dbReference>
<name>A0A830B778_9LAMI</name>
<dbReference type="PANTHER" id="PTHR12383">
    <property type="entry name" value="PROTEASE FAMILY S26 MITOCHONDRIAL INNER MEMBRANE PROTEASE-RELATED"/>
    <property type="match status" value="1"/>
</dbReference>
<evidence type="ECO:0000256" key="3">
    <source>
        <dbReference type="ARBA" id="ARBA00022801"/>
    </source>
</evidence>
<evidence type="ECO:0000256" key="9">
    <source>
        <dbReference type="PIRSR" id="PIRSR600223-1"/>
    </source>
</evidence>
<dbReference type="InterPro" id="IPR036286">
    <property type="entry name" value="LexA/Signal_pep-like_sf"/>
</dbReference>
<dbReference type="EMBL" id="BMAC01000027">
    <property type="protein sequence ID" value="GFP81119.1"/>
    <property type="molecule type" value="Genomic_DNA"/>
</dbReference>
<evidence type="ECO:0000256" key="1">
    <source>
        <dbReference type="ARBA" id="ARBA00004273"/>
    </source>
</evidence>
<dbReference type="InterPro" id="IPR019533">
    <property type="entry name" value="Peptidase_S26"/>
</dbReference>
<dbReference type="FunFam" id="2.10.109.10:FF:000014">
    <property type="entry name" value="Inner membrane protease subunit 1"/>
    <property type="match status" value="1"/>
</dbReference>
<keyword evidence="12" id="KW-1185">Reference proteome</keyword>
<comment type="function">
    <text evidence="7">Catalyzes the removal of transit peptides required for the targeting of proteins from the mitochondrial matrix, across the inner membrane, into the inter-membrane space.</text>
</comment>
<dbReference type="Proteomes" id="UP000653305">
    <property type="component" value="Unassembled WGS sequence"/>
</dbReference>
<dbReference type="PANTHER" id="PTHR12383:SF30">
    <property type="entry name" value="MITOCHONDRIAL INNER MEMBRANE PROTEASE SUBUNIT 1-LIKE"/>
    <property type="match status" value="1"/>
</dbReference>
<comment type="caution">
    <text evidence="11">The sequence shown here is derived from an EMBL/GenBank/DDBJ whole genome shotgun (WGS) entry which is preliminary data.</text>
</comment>
<organism evidence="11 12">
    <name type="scientific">Phtheirospermum japonicum</name>
    <dbReference type="NCBI Taxonomy" id="374723"/>
    <lineage>
        <taxon>Eukaryota</taxon>
        <taxon>Viridiplantae</taxon>
        <taxon>Streptophyta</taxon>
        <taxon>Embryophyta</taxon>
        <taxon>Tracheophyta</taxon>
        <taxon>Spermatophyta</taxon>
        <taxon>Magnoliopsida</taxon>
        <taxon>eudicotyledons</taxon>
        <taxon>Gunneridae</taxon>
        <taxon>Pentapetalae</taxon>
        <taxon>asterids</taxon>
        <taxon>lamiids</taxon>
        <taxon>Lamiales</taxon>
        <taxon>Orobanchaceae</taxon>
        <taxon>Orobanchaceae incertae sedis</taxon>
        <taxon>Phtheirospermum</taxon>
    </lineage>
</organism>
<evidence type="ECO:0000256" key="2">
    <source>
        <dbReference type="ARBA" id="ARBA00022792"/>
    </source>
</evidence>
<reference evidence="11" key="1">
    <citation type="submission" date="2020-07" db="EMBL/GenBank/DDBJ databases">
        <title>Ethylene signaling mediates host invasion by parasitic plants.</title>
        <authorList>
            <person name="Yoshida S."/>
        </authorList>
    </citation>
    <scope>NUCLEOTIDE SEQUENCE</scope>
    <source>
        <strain evidence="11">Okayama</strain>
    </source>
</reference>
<feature type="domain" description="Peptidase S26" evidence="10">
    <location>
        <begin position="27"/>
        <end position="103"/>
    </location>
</feature>
<dbReference type="GO" id="GO:0006627">
    <property type="term" value="P:protein processing involved in protein targeting to mitochondrion"/>
    <property type="evidence" value="ECO:0007669"/>
    <property type="project" value="TreeGrafter"/>
</dbReference>
<dbReference type="AlphaFoldDB" id="A0A830B778"/>
<evidence type="ECO:0000256" key="5">
    <source>
        <dbReference type="ARBA" id="ARBA00023136"/>
    </source>
</evidence>
<evidence type="ECO:0000256" key="4">
    <source>
        <dbReference type="ARBA" id="ARBA00023128"/>
    </source>
</evidence>
<dbReference type="InterPro" id="IPR019758">
    <property type="entry name" value="Pept_S26A_signal_pept_1_CS"/>
</dbReference>
<protein>
    <submittedName>
        <fullName evidence="11">Mitochondrial inner membrane protease subunit 1</fullName>
    </submittedName>
</protein>
<feature type="domain" description="Peptidase S26" evidence="10">
    <location>
        <begin position="114"/>
        <end position="155"/>
    </location>
</feature>
<dbReference type="PROSITE" id="PS00761">
    <property type="entry name" value="SPASE_I_3"/>
    <property type="match status" value="1"/>
</dbReference>
<dbReference type="CDD" id="cd06530">
    <property type="entry name" value="S26_SPase_I"/>
    <property type="match status" value="1"/>
</dbReference>
<dbReference type="GO" id="GO:0006465">
    <property type="term" value="P:signal peptide processing"/>
    <property type="evidence" value="ECO:0007669"/>
    <property type="project" value="InterPro"/>
</dbReference>
<keyword evidence="5" id="KW-0472">Membrane</keyword>
<dbReference type="Pfam" id="PF10502">
    <property type="entry name" value="Peptidase_S26"/>
    <property type="match status" value="2"/>
</dbReference>
<feature type="active site" evidence="9">
    <location>
        <position position="47"/>
    </location>
</feature>
<evidence type="ECO:0000256" key="7">
    <source>
        <dbReference type="ARBA" id="ARBA00054895"/>
    </source>
</evidence>
<dbReference type="GO" id="GO:0042720">
    <property type="term" value="C:mitochondrial inner membrane peptidase complex"/>
    <property type="evidence" value="ECO:0007669"/>
    <property type="project" value="TreeGrafter"/>
</dbReference>
<keyword evidence="11" id="KW-0645">Protease</keyword>
<proteinExistence type="inferred from homology"/>
<comment type="subcellular location">
    <subcellularLocation>
        <location evidence="1">Mitochondrion inner membrane</location>
    </subcellularLocation>
</comment>
<accession>A0A830B778</accession>
<gene>
    <name evidence="11" type="ORF">PHJA_000255200</name>
</gene>
<dbReference type="Gene3D" id="2.10.109.10">
    <property type="entry name" value="Umud Fragment, subunit A"/>
    <property type="match status" value="1"/>
</dbReference>
<evidence type="ECO:0000256" key="6">
    <source>
        <dbReference type="ARBA" id="ARBA00038445"/>
    </source>
</evidence>
<keyword evidence="3" id="KW-0378">Hydrolase</keyword>
<feature type="active site" evidence="9">
    <location>
        <position position="90"/>
    </location>
</feature>
<sequence>MGIQRLQELSPYVKEALQKTAGVARFLCLLHVTSTYLCCGAKPVGPSMLPTFKDGDIVLAEKITSRRGKVGSGDAVLIRSPEDPTKVMTKRVKGVEGDVVSYALDPQSSDELKTVVVPMGHVWIEGDNLENSRDSRQFGPVPYALIHSRIFCVVWPPKDFGSIGNKVLRF</sequence>
<keyword evidence="2" id="KW-0999">Mitochondrion inner membrane</keyword>
<dbReference type="InterPro" id="IPR000223">
    <property type="entry name" value="Pept_S26A_signal_pept_1"/>
</dbReference>
<dbReference type="PRINTS" id="PR00727">
    <property type="entry name" value="LEADERPTASE"/>
</dbReference>